<evidence type="ECO:0000256" key="4">
    <source>
        <dbReference type="ARBA" id="ARBA00005975"/>
    </source>
</evidence>
<proteinExistence type="inferred from homology"/>
<evidence type="ECO:0000259" key="10">
    <source>
        <dbReference type="PROSITE" id="PS51837"/>
    </source>
</evidence>
<dbReference type="OrthoDB" id="4713066at2759"/>
<dbReference type="PANTHER" id="PTHR23292">
    <property type="entry name" value="LIPOPOLYSACCHARIDE-INDUCED TUMOR NECROSIS FACTOR-ALPHA FACTOR"/>
    <property type="match status" value="1"/>
</dbReference>
<evidence type="ECO:0000256" key="1">
    <source>
        <dbReference type="ARBA" id="ARBA00004414"/>
    </source>
</evidence>
<evidence type="ECO:0000256" key="2">
    <source>
        <dbReference type="ARBA" id="ARBA00004481"/>
    </source>
</evidence>
<keyword evidence="9" id="KW-0812">Transmembrane</keyword>
<comment type="similarity">
    <text evidence="4">Belongs to the CDIP1/LITAF family.</text>
</comment>
<feature type="region of interest" description="Disordered" evidence="8">
    <location>
        <begin position="1"/>
        <end position="23"/>
    </location>
</feature>
<keyword evidence="7 9" id="KW-0472">Membrane</keyword>
<evidence type="ECO:0000256" key="9">
    <source>
        <dbReference type="SAM" id="Phobius"/>
    </source>
</evidence>
<dbReference type="InterPro" id="IPR037519">
    <property type="entry name" value="LITAF_fam"/>
</dbReference>
<evidence type="ECO:0000256" key="3">
    <source>
        <dbReference type="ARBA" id="ARBA00004630"/>
    </source>
</evidence>
<dbReference type="PANTHER" id="PTHR23292:SF6">
    <property type="entry name" value="FI16602P1-RELATED"/>
    <property type="match status" value="1"/>
</dbReference>
<keyword evidence="5" id="KW-0479">Metal-binding</keyword>
<evidence type="ECO:0000313" key="11">
    <source>
        <dbReference type="EMBL" id="OQV19790.1"/>
    </source>
</evidence>
<dbReference type="SMART" id="SM00714">
    <property type="entry name" value="LITAF"/>
    <property type="match status" value="1"/>
</dbReference>
<dbReference type="GO" id="GO:0005765">
    <property type="term" value="C:lysosomal membrane"/>
    <property type="evidence" value="ECO:0007669"/>
    <property type="project" value="UniProtKB-SubCell"/>
</dbReference>
<gene>
    <name evidence="11" type="ORF">BV898_06062</name>
</gene>
<dbReference type="PROSITE" id="PS51837">
    <property type="entry name" value="LITAF"/>
    <property type="match status" value="1"/>
</dbReference>
<organism evidence="11 12">
    <name type="scientific">Hypsibius exemplaris</name>
    <name type="common">Freshwater tardigrade</name>
    <dbReference type="NCBI Taxonomy" id="2072580"/>
    <lineage>
        <taxon>Eukaryota</taxon>
        <taxon>Metazoa</taxon>
        <taxon>Ecdysozoa</taxon>
        <taxon>Tardigrada</taxon>
        <taxon>Eutardigrada</taxon>
        <taxon>Parachela</taxon>
        <taxon>Hypsibioidea</taxon>
        <taxon>Hypsibiidae</taxon>
        <taxon>Hypsibius</taxon>
    </lineage>
</organism>
<name>A0A1W0WX56_HYPEX</name>
<dbReference type="GO" id="GO:0031902">
    <property type="term" value="C:late endosome membrane"/>
    <property type="evidence" value="ECO:0007669"/>
    <property type="project" value="UniProtKB-SubCell"/>
</dbReference>
<evidence type="ECO:0000313" key="12">
    <source>
        <dbReference type="Proteomes" id="UP000192578"/>
    </source>
</evidence>
<accession>A0A1W0WX56</accession>
<dbReference type="GO" id="GO:0008270">
    <property type="term" value="F:zinc ion binding"/>
    <property type="evidence" value="ECO:0007669"/>
    <property type="project" value="TreeGrafter"/>
</dbReference>
<dbReference type="Proteomes" id="UP000192578">
    <property type="component" value="Unassembled WGS sequence"/>
</dbReference>
<keyword evidence="6" id="KW-0862">Zinc</keyword>
<evidence type="ECO:0000256" key="8">
    <source>
        <dbReference type="SAM" id="MobiDB-lite"/>
    </source>
</evidence>
<dbReference type="AlphaFoldDB" id="A0A1W0WX56"/>
<comment type="subcellular location">
    <subcellularLocation>
        <location evidence="2">Endosome membrane</location>
        <topology evidence="2">Peripheral membrane protein</topology>
    </subcellularLocation>
    <subcellularLocation>
        <location evidence="1">Late endosome membrane</location>
    </subcellularLocation>
    <subcellularLocation>
        <location evidence="3">Lysosome membrane</location>
        <topology evidence="3">Peripheral membrane protein</topology>
        <orientation evidence="3">Cytoplasmic side</orientation>
    </subcellularLocation>
</comment>
<evidence type="ECO:0000256" key="7">
    <source>
        <dbReference type="ARBA" id="ARBA00023136"/>
    </source>
</evidence>
<sequence length="133" mass="14646">MANPHYDGKMDPNAGQVPPPYSVGSPQYAQTTTTTHTYQQQPGVTHQQTIVFMQGAQLGPNPTMVNCPNCSQQVVSVTEFENGTLTWLWVGGLCLIGCWAGCCLIPLCVDETKDVLHTCPNCRNFIGRYKRLQ</sequence>
<feature type="transmembrane region" description="Helical" evidence="9">
    <location>
        <begin position="87"/>
        <end position="109"/>
    </location>
</feature>
<evidence type="ECO:0000256" key="6">
    <source>
        <dbReference type="ARBA" id="ARBA00022833"/>
    </source>
</evidence>
<keyword evidence="12" id="KW-1185">Reference proteome</keyword>
<keyword evidence="9" id="KW-1133">Transmembrane helix</keyword>
<comment type="caution">
    <text evidence="11">The sequence shown here is derived from an EMBL/GenBank/DDBJ whole genome shotgun (WGS) entry which is preliminary data.</text>
</comment>
<feature type="compositionally biased region" description="Basic and acidic residues" evidence="8">
    <location>
        <begin position="1"/>
        <end position="10"/>
    </location>
</feature>
<evidence type="ECO:0000256" key="5">
    <source>
        <dbReference type="ARBA" id="ARBA00022723"/>
    </source>
</evidence>
<dbReference type="Pfam" id="PF10601">
    <property type="entry name" value="zf-LITAF-like"/>
    <property type="match status" value="1"/>
</dbReference>
<dbReference type="InterPro" id="IPR006629">
    <property type="entry name" value="LITAF"/>
</dbReference>
<protein>
    <submittedName>
        <fullName evidence="11">Lipopolysaccharide-induced tumor necrosis factor-alpha factor-like protein</fullName>
    </submittedName>
</protein>
<feature type="domain" description="LITAF" evidence="10">
    <location>
        <begin position="47"/>
        <end position="131"/>
    </location>
</feature>
<reference evidence="12" key="1">
    <citation type="submission" date="2017-01" db="EMBL/GenBank/DDBJ databases">
        <title>Comparative genomics of anhydrobiosis in the tardigrade Hypsibius dujardini.</title>
        <authorList>
            <person name="Yoshida Y."/>
            <person name="Koutsovoulos G."/>
            <person name="Laetsch D."/>
            <person name="Stevens L."/>
            <person name="Kumar S."/>
            <person name="Horikawa D."/>
            <person name="Ishino K."/>
            <person name="Komine S."/>
            <person name="Tomita M."/>
            <person name="Blaxter M."/>
            <person name="Arakawa K."/>
        </authorList>
    </citation>
    <scope>NUCLEOTIDE SEQUENCE [LARGE SCALE GENOMIC DNA]</scope>
    <source>
        <strain evidence="12">Z151</strain>
    </source>
</reference>
<dbReference type="EMBL" id="MTYJ01000035">
    <property type="protein sequence ID" value="OQV19790.1"/>
    <property type="molecule type" value="Genomic_DNA"/>
</dbReference>